<feature type="region of interest" description="Disordered" evidence="1">
    <location>
        <begin position="1"/>
        <end position="21"/>
    </location>
</feature>
<gene>
    <name evidence="2" type="ORF">GCM10017559_76820</name>
</gene>
<reference evidence="3" key="1">
    <citation type="journal article" date="2019" name="Int. J. Syst. Evol. Microbiol.">
        <title>The Global Catalogue of Microorganisms (GCM) 10K type strain sequencing project: providing services to taxonomists for standard genome sequencing and annotation.</title>
        <authorList>
            <consortium name="The Broad Institute Genomics Platform"/>
            <consortium name="The Broad Institute Genome Sequencing Center for Infectious Disease"/>
            <person name="Wu L."/>
            <person name="Ma J."/>
        </authorList>
    </citation>
    <scope>NUCLEOTIDE SEQUENCE [LARGE SCALE GENOMIC DNA]</scope>
    <source>
        <strain evidence="3">JCM 3106</strain>
    </source>
</reference>
<evidence type="ECO:0000256" key="1">
    <source>
        <dbReference type="SAM" id="MobiDB-lite"/>
    </source>
</evidence>
<accession>A0ABP6LDK0</accession>
<evidence type="ECO:0000313" key="2">
    <source>
        <dbReference type="EMBL" id="GAA3037579.1"/>
    </source>
</evidence>
<evidence type="ECO:0000313" key="3">
    <source>
        <dbReference type="Proteomes" id="UP001499930"/>
    </source>
</evidence>
<dbReference type="RefSeq" id="WP_344906173.1">
    <property type="nucleotide sequence ID" value="NZ_BAAAWD010000027.1"/>
</dbReference>
<comment type="caution">
    <text evidence="2">The sequence shown here is derived from an EMBL/GenBank/DDBJ whole genome shotgun (WGS) entry which is preliminary data.</text>
</comment>
<proteinExistence type="predicted"/>
<dbReference type="Proteomes" id="UP001499930">
    <property type="component" value="Unassembled WGS sequence"/>
</dbReference>
<sequence>MARKNAPTTAPVRHRPTVERGVGTVGRVHRMLCTCGERGRDWSVRSMADRDVTLHLMDLPRVPANDRCRDERRHDRRPWEPCEVCADQLPLFDLEVTR</sequence>
<name>A0ABP6LDK0_9ACTN</name>
<organism evidence="2 3">
    <name type="scientific">Streptosporangium longisporum</name>
    <dbReference type="NCBI Taxonomy" id="46187"/>
    <lineage>
        <taxon>Bacteria</taxon>
        <taxon>Bacillati</taxon>
        <taxon>Actinomycetota</taxon>
        <taxon>Actinomycetes</taxon>
        <taxon>Streptosporangiales</taxon>
        <taxon>Streptosporangiaceae</taxon>
        <taxon>Streptosporangium</taxon>
    </lineage>
</organism>
<dbReference type="EMBL" id="BAAAWD010000027">
    <property type="protein sequence ID" value="GAA3037579.1"/>
    <property type="molecule type" value="Genomic_DNA"/>
</dbReference>
<keyword evidence="3" id="KW-1185">Reference proteome</keyword>
<protein>
    <submittedName>
        <fullName evidence="2">Uncharacterized protein</fullName>
    </submittedName>
</protein>